<dbReference type="InterPro" id="IPR049883">
    <property type="entry name" value="NOTCH1_EGF-like"/>
</dbReference>
<proteinExistence type="predicted"/>
<dbReference type="SUPFAM" id="SSF57196">
    <property type="entry name" value="EGF/Laminin"/>
    <property type="match status" value="1"/>
</dbReference>
<feature type="signal peptide" evidence="5">
    <location>
        <begin position="1"/>
        <end position="18"/>
    </location>
</feature>
<dbReference type="GeneID" id="108561476"/>
<dbReference type="CDD" id="cd00054">
    <property type="entry name" value="EGF_CA"/>
    <property type="match status" value="1"/>
</dbReference>
<dbReference type="Pfam" id="PF07645">
    <property type="entry name" value="EGF_CA"/>
    <property type="match status" value="1"/>
</dbReference>
<feature type="domain" description="EGF-like" evidence="6">
    <location>
        <begin position="368"/>
        <end position="383"/>
    </location>
</feature>
<dbReference type="Proteomes" id="UP000695000">
    <property type="component" value="Unplaced"/>
</dbReference>
<dbReference type="PROSITE" id="PS01186">
    <property type="entry name" value="EGF_2"/>
    <property type="match status" value="1"/>
</dbReference>
<evidence type="ECO:0000256" key="1">
    <source>
        <dbReference type="ARBA" id="ARBA00022536"/>
    </source>
</evidence>
<reference evidence="8" key="1">
    <citation type="submission" date="2025-08" db="UniProtKB">
        <authorList>
            <consortium name="RefSeq"/>
        </authorList>
    </citation>
    <scope>IDENTIFICATION</scope>
    <source>
        <tissue evidence="8">Whole Larva</tissue>
    </source>
</reference>
<feature type="chain" id="PRO_5045273166" evidence="5">
    <location>
        <begin position="19"/>
        <end position="448"/>
    </location>
</feature>
<keyword evidence="2 5" id="KW-0732">Signal</keyword>
<dbReference type="PANTHER" id="PTHR24039">
    <property type="entry name" value="FIBRILLIN-RELATED"/>
    <property type="match status" value="1"/>
</dbReference>
<dbReference type="Gene3D" id="2.10.25.10">
    <property type="entry name" value="Laminin"/>
    <property type="match status" value="1"/>
</dbReference>
<accession>A0ABM1MK12</accession>
<keyword evidence="7" id="KW-1185">Reference proteome</keyword>
<evidence type="ECO:0000313" key="8">
    <source>
        <dbReference type="RefSeq" id="XP_017774912.1"/>
    </source>
</evidence>
<keyword evidence="1" id="KW-0245">EGF-like domain</keyword>
<dbReference type="InterPro" id="IPR018097">
    <property type="entry name" value="EGF_Ca-bd_CS"/>
</dbReference>
<gene>
    <name evidence="8" type="primary">LOC108561476</name>
</gene>
<keyword evidence="4" id="KW-1015">Disulfide bond</keyword>
<protein>
    <submittedName>
        <fullName evidence="8">Uncharacterized protein LOC108561476</fullName>
    </submittedName>
</protein>
<dbReference type="InterPro" id="IPR000742">
    <property type="entry name" value="EGF"/>
</dbReference>
<evidence type="ECO:0000256" key="5">
    <source>
        <dbReference type="SAM" id="SignalP"/>
    </source>
</evidence>
<keyword evidence="3" id="KW-0677">Repeat</keyword>
<organism evidence="7 8">
    <name type="scientific">Nicrophorus vespilloides</name>
    <name type="common">Boreal carrion beetle</name>
    <dbReference type="NCBI Taxonomy" id="110193"/>
    <lineage>
        <taxon>Eukaryota</taxon>
        <taxon>Metazoa</taxon>
        <taxon>Ecdysozoa</taxon>
        <taxon>Arthropoda</taxon>
        <taxon>Hexapoda</taxon>
        <taxon>Insecta</taxon>
        <taxon>Pterygota</taxon>
        <taxon>Neoptera</taxon>
        <taxon>Endopterygota</taxon>
        <taxon>Coleoptera</taxon>
        <taxon>Polyphaga</taxon>
        <taxon>Staphyliniformia</taxon>
        <taxon>Silphidae</taxon>
        <taxon>Nicrophorinae</taxon>
        <taxon>Nicrophorus</taxon>
    </lineage>
</organism>
<dbReference type="InterPro" id="IPR001881">
    <property type="entry name" value="EGF-like_Ca-bd_dom"/>
</dbReference>
<evidence type="ECO:0000256" key="4">
    <source>
        <dbReference type="ARBA" id="ARBA00023157"/>
    </source>
</evidence>
<dbReference type="SMART" id="SM00179">
    <property type="entry name" value="EGF_CA"/>
    <property type="match status" value="1"/>
</dbReference>
<evidence type="ECO:0000256" key="2">
    <source>
        <dbReference type="ARBA" id="ARBA00022729"/>
    </source>
</evidence>
<name>A0ABM1MK12_NICVS</name>
<sequence>MRVRTSAINIILISASFATLFPVHEDYEYIWIDDLPLQDGRLVRADAPNSTSSVPDITTKSPFVGRSNNSDQDWTWLQDALKDIAYCLRSHKFNEYDRRYEKDNRTAKRTYYAGFPRPPLRTLHWEVQKYCEGSFLNCVEYLWKTVREADLKRSDDTSVIIYEQKWKPLANALQIASVEMECKKFKEKDERLGNPFQGPLERFQWRTTASYYMCWYTMNEVPDLAHLNEACDNFASCLDPLYGANNADFRAADEKPFHCSKYSFCPDPCCPKKHQHEATRCWNSPENPCYDANPAGHRRCHLNRTQNTNFRDIVLNRWNVTCHCPSAGFVWDSTYGICVDIDECYIQAHTCRKSEGEACLNTVGSYRCVCKWGFTWNKDVSKCMENEAISMIKLTNLAETSALDEKPKQKSLIRRLYHAIFSGGRGTRTGFPVSLLACVSILFLAVLL</sequence>
<dbReference type="RefSeq" id="XP_017774912.1">
    <property type="nucleotide sequence ID" value="XM_017919423.1"/>
</dbReference>
<evidence type="ECO:0000256" key="3">
    <source>
        <dbReference type="ARBA" id="ARBA00022737"/>
    </source>
</evidence>
<evidence type="ECO:0000259" key="6">
    <source>
        <dbReference type="PROSITE" id="PS01186"/>
    </source>
</evidence>
<dbReference type="PROSITE" id="PS01187">
    <property type="entry name" value="EGF_CA"/>
    <property type="match status" value="1"/>
</dbReference>
<evidence type="ECO:0000313" key="7">
    <source>
        <dbReference type="Proteomes" id="UP000695000"/>
    </source>
</evidence>